<name>A0A1V9EYY1_9BACT</name>
<comment type="caution">
    <text evidence="1">The sequence shown here is derived from an EMBL/GenBank/DDBJ whole genome shotgun (WGS) entry which is preliminary data.</text>
</comment>
<dbReference type="Proteomes" id="UP000192610">
    <property type="component" value="Unassembled WGS sequence"/>
</dbReference>
<sequence length="85" mass="9923">MAYLILTSNHSKTNNTKHYVGGQLLTDIRILAICKYEDAPGYYLFYCGADWNEFTDTYHDSIEDAIDQAEFEFANTHSDWIFTRK</sequence>
<keyword evidence="2" id="KW-1185">Reference proteome</keyword>
<reference evidence="2" key="1">
    <citation type="submission" date="2016-04" db="EMBL/GenBank/DDBJ databases">
        <authorList>
            <person name="Chen L."/>
            <person name="Zhuang W."/>
            <person name="Wang G."/>
        </authorList>
    </citation>
    <scope>NUCLEOTIDE SEQUENCE [LARGE SCALE GENOMIC DNA]</scope>
    <source>
        <strain evidence="2">17621</strain>
    </source>
</reference>
<evidence type="ECO:0000313" key="1">
    <source>
        <dbReference type="EMBL" id="OQP51154.1"/>
    </source>
</evidence>
<evidence type="ECO:0000313" key="2">
    <source>
        <dbReference type="Proteomes" id="UP000192610"/>
    </source>
</evidence>
<organism evidence="1 2">
    <name type="scientific">Niastella yeongjuensis</name>
    <dbReference type="NCBI Taxonomy" id="354355"/>
    <lineage>
        <taxon>Bacteria</taxon>
        <taxon>Pseudomonadati</taxon>
        <taxon>Bacteroidota</taxon>
        <taxon>Chitinophagia</taxon>
        <taxon>Chitinophagales</taxon>
        <taxon>Chitinophagaceae</taxon>
        <taxon>Niastella</taxon>
    </lineage>
</organism>
<protein>
    <submittedName>
        <fullName evidence="1">Uncharacterized protein</fullName>
    </submittedName>
</protein>
<dbReference type="AlphaFoldDB" id="A0A1V9EYY1"/>
<proteinExistence type="predicted"/>
<accession>A0A1V9EYY1</accession>
<dbReference type="OrthoDB" id="6402212at2"/>
<dbReference type="EMBL" id="LVXG01000012">
    <property type="protein sequence ID" value="OQP51154.1"/>
    <property type="molecule type" value="Genomic_DNA"/>
</dbReference>
<gene>
    <name evidence="1" type="ORF">A4H97_03370</name>
</gene>